<feature type="transmembrane region" description="Helical" evidence="1">
    <location>
        <begin position="58"/>
        <end position="80"/>
    </location>
</feature>
<name>A0ABW4SFI6_9BACL</name>
<evidence type="ECO:0000313" key="2">
    <source>
        <dbReference type="EMBL" id="MFD1927739.1"/>
    </source>
</evidence>
<protein>
    <submittedName>
        <fullName evidence="2">ABC transporter permease subunit</fullName>
    </submittedName>
</protein>
<keyword evidence="3" id="KW-1185">Reference proteome</keyword>
<comment type="caution">
    <text evidence="2">The sequence shown here is derived from an EMBL/GenBank/DDBJ whole genome shotgun (WGS) entry which is preliminary data.</text>
</comment>
<dbReference type="EMBL" id="JBHUGI010000015">
    <property type="protein sequence ID" value="MFD1927739.1"/>
    <property type="molecule type" value="Genomic_DNA"/>
</dbReference>
<dbReference type="RefSeq" id="WP_381536463.1">
    <property type="nucleotide sequence ID" value="NZ_JBHUGI010000015.1"/>
</dbReference>
<keyword evidence="1" id="KW-0472">Membrane</keyword>
<feature type="transmembrane region" description="Helical" evidence="1">
    <location>
        <begin position="210"/>
        <end position="231"/>
    </location>
</feature>
<organism evidence="2 3">
    <name type="scientific">Sporosarcina siberiensis</name>
    <dbReference type="NCBI Taxonomy" id="1365606"/>
    <lineage>
        <taxon>Bacteria</taxon>
        <taxon>Bacillati</taxon>
        <taxon>Bacillota</taxon>
        <taxon>Bacilli</taxon>
        <taxon>Bacillales</taxon>
        <taxon>Caryophanaceae</taxon>
        <taxon>Sporosarcina</taxon>
    </lineage>
</organism>
<sequence length="236" mass="27001">MWSIAKHESIQLLKSIKSILVLFFLLGSAYAGVKITELLKNSLHMLSESEALILENDVMIYSAGLSFIILIFGPLFAFILSHDVMNREIEQRTMRFIVTKVSRTNIVLGKVLGHLFFWLTILTAAYLLIFILSGYFSFHAFFQSFSALSVFVALALLLSLLINKPILSSFLSILLGIAIPIISLLVIFSEKWYISIFKYMSPYYYLQDDLMIFLVNFAFSAIYVLVAIYLFRKRDV</sequence>
<feature type="transmembrane region" description="Helical" evidence="1">
    <location>
        <begin position="142"/>
        <end position="162"/>
    </location>
</feature>
<evidence type="ECO:0000313" key="3">
    <source>
        <dbReference type="Proteomes" id="UP001597218"/>
    </source>
</evidence>
<reference evidence="3" key="1">
    <citation type="journal article" date="2019" name="Int. J. Syst. Evol. Microbiol.">
        <title>The Global Catalogue of Microorganisms (GCM) 10K type strain sequencing project: providing services to taxonomists for standard genome sequencing and annotation.</title>
        <authorList>
            <consortium name="The Broad Institute Genomics Platform"/>
            <consortium name="The Broad Institute Genome Sequencing Center for Infectious Disease"/>
            <person name="Wu L."/>
            <person name="Ma J."/>
        </authorList>
    </citation>
    <scope>NUCLEOTIDE SEQUENCE [LARGE SCALE GENOMIC DNA]</scope>
    <source>
        <strain evidence="3">CGMCC 4.7177</strain>
    </source>
</reference>
<keyword evidence="1" id="KW-0812">Transmembrane</keyword>
<dbReference type="PANTHER" id="PTHR43471">
    <property type="entry name" value="ABC TRANSPORTER PERMEASE"/>
    <property type="match status" value="1"/>
</dbReference>
<feature type="transmembrane region" description="Helical" evidence="1">
    <location>
        <begin position="169"/>
        <end position="190"/>
    </location>
</feature>
<dbReference type="Pfam" id="PF12679">
    <property type="entry name" value="ABC2_membrane_2"/>
    <property type="match status" value="1"/>
</dbReference>
<accession>A0ABW4SFI6</accession>
<gene>
    <name evidence="2" type="ORF">ACFSFY_06650</name>
</gene>
<evidence type="ECO:0000256" key="1">
    <source>
        <dbReference type="SAM" id="Phobius"/>
    </source>
</evidence>
<dbReference type="Proteomes" id="UP001597218">
    <property type="component" value="Unassembled WGS sequence"/>
</dbReference>
<keyword evidence="1" id="KW-1133">Transmembrane helix</keyword>
<feature type="transmembrane region" description="Helical" evidence="1">
    <location>
        <begin position="115"/>
        <end position="136"/>
    </location>
</feature>
<proteinExistence type="predicted"/>